<proteinExistence type="predicted"/>
<keyword evidence="4" id="KW-1185">Reference proteome</keyword>
<dbReference type="RefSeq" id="WP_080966203.1">
    <property type="nucleotide sequence ID" value="NZ_CP015220.1"/>
</dbReference>
<feature type="transmembrane region" description="Helical" evidence="2">
    <location>
        <begin position="276"/>
        <end position="302"/>
    </location>
</feature>
<keyword evidence="2" id="KW-1133">Transmembrane helix</keyword>
<evidence type="ECO:0000256" key="1">
    <source>
        <dbReference type="SAM" id="MobiDB-lite"/>
    </source>
</evidence>
<accession>A0A143QKN4</accession>
<dbReference type="PATRIC" id="fig|1653479.3.peg.2454"/>
<evidence type="ECO:0000256" key="2">
    <source>
        <dbReference type="SAM" id="Phobius"/>
    </source>
</evidence>
<organism evidence="3 4">
    <name type="scientific">Rhodococcoides fascians</name>
    <name type="common">Rhodococcus fascians</name>
    <dbReference type="NCBI Taxonomy" id="1828"/>
    <lineage>
        <taxon>Bacteria</taxon>
        <taxon>Bacillati</taxon>
        <taxon>Actinomycetota</taxon>
        <taxon>Actinomycetes</taxon>
        <taxon>Mycobacteriales</taxon>
        <taxon>Nocardiaceae</taxon>
        <taxon>Rhodococcoides</taxon>
    </lineage>
</organism>
<feature type="region of interest" description="Disordered" evidence="1">
    <location>
        <begin position="358"/>
        <end position="384"/>
    </location>
</feature>
<evidence type="ECO:0000313" key="4">
    <source>
        <dbReference type="Proteomes" id="UP000076038"/>
    </source>
</evidence>
<keyword evidence="2" id="KW-0812">Transmembrane</keyword>
<protein>
    <recommendedName>
        <fullName evidence="5">DUF2267 domain-containing protein</fullName>
    </recommendedName>
</protein>
<feature type="transmembrane region" description="Helical" evidence="2">
    <location>
        <begin position="198"/>
        <end position="222"/>
    </location>
</feature>
<sequence length="384" mass="40813">MVFDKTDNGSGAESEGQRTITIGLVADEGFASTIAAAIEQELPPTITIDGTDARLDTARPAVTLPPTEAGSAPLGQWLEAIQATNTFDLVLCISEVPRRVGASPVVAELRDGSTGALYVPSFGTIGVRRRAVAVAIAIVHDLLRSDTASRPHLRRSMSKWAPGPDPDGGGERILLTPGMFGRTRMIMGMIRCNRPWRLVPALSSVLAAASAASAFGVFYASIWQMAASMTPARLTLIGVAAIVAITVWLIFPHGLWEHRRFRSSTTDRWIYNSATLGTVVAGVLCMYAVLFAVVLLSAAVVISPEFLTAQIGREANTADYLSLAWLAASLGTVAGAVGSSVSDRSDILNATYGHREMLRRQHSAERSRTDDAGAAQPEARSQAQ</sequence>
<evidence type="ECO:0008006" key="5">
    <source>
        <dbReference type="Google" id="ProtNLM"/>
    </source>
</evidence>
<reference evidence="4" key="2">
    <citation type="submission" date="2016-04" db="EMBL/GenBank/DDBJ databases">
        <title>Complete Genome and Plasmid Sequences for Rhodococcus fascians D188 and Draft Sequences for Rhodococcus spp. Isolates PBTS 1 and PBTS 2.</title>
        <authorList>
            <person name="Stamer R."/>
            <person name="Vereecke D."/>
            <person name="Zhang Y."/>
            <person name="Schilkey F."/>
            <person name="Devitt N."/>
            <person name="Randall J."/>
        </authorList>
    </citation>
    <scope>NUCLEOTIDE SEQUENCE [LARGE SCALE GENOMIC DNA]</scope>
    <source>
        <strain evidence="4">PBTS2</strain>
    </source>
</reference>
<dbReference type="KEGG" id="rhs:A3Q41_02424"/>
<keyword evidence="2" id="KW-0472">Membrane</keyword>
<name>A0A143QKN4_RHOFA</name>
<dbReference type="EMBL" id="CP015220">
    <property type="protein sequence ID" value="AMY23723.1"/>
    <property type="molecule type" value="Genomic_DNA"/>
</dbReference>
<dbReference type="Proteomes" id="UP000076038">
    <property type="component" value="Chromosome"/>
</dbReference>
<feature type="transmembrane region" description="Helical" evidence="2">
    <location>
        <begin position="234"/>
        <end position="256"/>
    </location>
</feature>
<feature type="transmembrane region" description="Helical" evidence="2">
    <location>
        <begin position="322"/>
        <end position="341"/>
    </location>
</feature>
<evidence type="ECO:0000313" key="3">
    <source>
        <dbReference type="EMBL" id="AMY23723.1"/>
    </source>
</evidence>
<reference evidence="3 4" key="1">
    <citation type="journal article" date="2016" name="Genome Announc.">
        <title>Complete Genome and Plasmid Sequences for Rhodococcus fascians D188 and Draft Sequences for Rhodococcus Isolates PBTS 1 and PBTS 2.</title>
        <authorList>
            <person name="Stamler R.A."/>
            <person name="Vereecke D."/>
            <person name="Zhang Y."/>
            <person name="Schilkey F."/>
            <person name="Devitt N."/>
            <person name="Randall J.J."/>
        </authorList>
    </citation>
    <scope>NUCLEOTIDE SEQUENCE [LARGE SCALE GENOMIC DNA]</scope>
    <source>
        <strain evidence="3 4">PBTS2</strain>
    </source>
</reference>
<dbReference type="AlphaFoldDB" id="A0A143QKN4"/>
<gene>
    <name evidence="3" type="ORF">A3Q41_02424</name>
</gene>
<feature type="compositionally biased region" description="Basic and acidic residues" evidence="1">
    <location>
        <begin position="358"/>
        <end position="371"/>
    </location>
</feature>